<evidence type="ECO:0000313" key="5">
    <source>
        <dbReference type="Proteomes" id="UP001056384"/>
    </source>
</evidence>
<reference evidence="4" key="1">
    <citation type="submission" date="2022-06" db="EMBL/GenBank/DDBJ databases">
        <title>Complete genome sequences of two strains of the flax pathogen Septoria linicola.</title>
        <authorList>
            <person name="Lapalu N."/>
            <person name="Simon A."/>
            <person name="Demenou B."/>
            <person name="Paumier D."/>
            <person name="Guillot M.-P."/>
            <person name="Gout L."/>
            <person name="Valade R."/>
        </authorList>
    </citation>
    <scope>NUCLEOTIDE SEQUENCE</scope>
    <source>
        <strain evidence="4">SE15195</strain>
    </source>
</reference>
<accession>A0A9Q9AYA6</accession>
<evidence type="ECO:0008006" key="6">
    <source>
        <dbReference type="Google" id="ProtNLM"/>
    </source>
</evidence>
<dbReference type="Pfam" id="PF14033">
    <property type="entry name" value="DUF4246"/>
    <property type="match status" value="1"/>
</dbReference>
<evidence type="ECO:0000256" key="1">
    <source>
        <dbReference type="SAM" id="MobiDB-lite"/>
    </source>
</evidence>
<dbReference type="PANTHER" id="PTHR33119:SF1">
    <property type="entry name" value="FE2OG DIOXYGENASE DOMAIN-CONTAINING PROTEIN"/>
    <property type="match status" value="1"/>
</dbReference>
<dbReference type="PANTHER" id="PTHR33119">
    <property type="entry name" value="IFI3P"/>
    <property type="match status" value="1"/>
</dbReference>
<gene>
    <name evidence="4" type="ORF">Slin15195_G106690</name>
</gene>
<protein>
    <recommendedName>
        <fullName evidence="6">Duf1665 domain containing protein</fullName>
    </recommendedName>
</protein>
<feature type="region of interest" description="Disordered" evidence="1">
    <location>
        <begin position="298"/>
        <end position="329"/>
    </location>
</feature>
<dbReference type="InterPro" id="IPR025340">
    <property type="entry name" value="DUF4246"/>
</dbReference>
<dbReference type="AlphaFoldDB" id="A0A9Q9AYA6"/>
<dbReference type="Proteomes" id="UP001056384">
    <property type="component" value="Chromosome 9"/>
</dbReference>
<dbReference type="EMBL" id="CP099426">
    <property type="protein sequence ID" value="USW57350.1"/>
    <property type="molecule type" value="Genomic_DNA"/>
</dbReference>
<evidence type="ECO:0000259" key="3">
    <source>
        <dbReference type="Pfam" id="PF21666"/>
    </source>
</evidence>
<keyword evidence="5" id="KW-1185">Reference proteome</keyword>
<evidence type="ECO:0000313" key="4">
    <source>
        <dbReference type="EMBL" id="USW57350.1"/>
    </source>
</evidence>
<feature type="domain" description="DUF4246" evidence="2">
    <location>
        <begin position="96"/>
        <end position="538"/>
    </location>
</feature>
<sequence length="604" mass="68921">MARRLHGVDCPLNAISDYSFSSTPSGGRPRFPNAINDWSGTPLTLRERKMMALMGELTDKPDWHKKIFDDKIVAKWGDEALALNADAAPEVALTGNAIDYCIEELRDYASKFEEIQMVPAINADGLIYKSDTRITSAMRDALEAAAAPLEDVEDSKKDWHPNSNEMVLDLVHPSLFPLLYGRSTVLPEGTVPLVDCESYVGRGDLVPVPKDEDLEVTHFPGLSGWDRYGNRTQHFYSKKYQWLPCEVAFKDNDKTEITSYINNLHPRLHKPLYESLQTIIAQVVPMWDACLSRSDLGHPPARDDADAEWIEPEGERPRAEGEDDMDEDDTWELDEDWTRENRTLTMPELENTYQTRADYERPSHLPTDDPTVDLRKDFATQGLQIIVKLANIHLTPEKPTYGGGSWHIEGQLNEHICASALYYYDSANITESYLSFRESTSVEHLSEKPYEQGDWEHIERVYGIEQNGPAIQNLGHVNTREGRLLAFPNVFQHRAEPFSLEDKTQPGHRKILALFLVDPYIRIPSTANVPPQQKEWWRGMLYGLDRVADLPPELAEGIVESAGDLPIDLEEAKKIRLELMEERKLFVEDVDTRFHQETFSFCEH</sequence>
<dbReference type="Pfam" id="PF21666">
    <property type="entry name" value="DUF4246_N"/>
    <property type="match status" value="1"/>
</dbReference>
<name>A0A9Q9AYA6_9PEZI</name>
<organism evidence="4 5">
    <name type="scientific">Septoria linicola</name>
    <dbReference type="NCBI Taxonomy" id="215465"/>
    <lineage>
        <taxon>Eukaryota</taxon>
        <taxon>Fungi</taxon>
        <taxon>Dikarya</taxon>
        <taxon>Ascomycota</taxon>
        <taxon>Pezizomycotina</taxon>
        <taxon>Dothideomycetes</taxon>
        <taxon>Dothideomycetidae</taxon>
        <taxon>Mycosphaerellales</taxon>
        <taxon>Mycosphaerellaceae</taxon>
        <taxon>Septoria</taxon>
    </lineage>
</organism>
<proteinExistence type="predicted"/>
<evidence type="ECO:0000259" key="2">
    <source>
        <dbReference type="Pfam" id="PF14033"/>
    </source>
</evidence>
<dbReference type="InterPro" id="IPR049192">
    <property type="entry name" value="DUF4246_C"/>
</dbReference>
<feature type="domain" description="DUF4246" evidence="3">
    <location>
        <begin position="10"/>
        <end position="79"/>
    </location>
</feature>
<dbReference type="InterPro" id="IPR049207">
    <property type="entry name" value="DUF4246_N"/>
</dbReference>
<dbReference type="OrthoDB" id="415532at2759"/>